<keyword evidence="13" id="KW-1185">Reference proteome</keyword>
<dbReference type="InterPro" id="IPR002017">
    <property type="entry name" value="Spectrin_repeat"/>
</dbReference>
<accession>A0A8D0D7S3</accession>
<dbReference type="InterPro" id="IPR018159">
    <property type="entry name" value="Spectrin/alpha-actinin"/>
</dbReference>
<evidence type="ECO:0000256" key="10">
    <source>
        <dbReference type="SAM" id="MobiDB-lite"/>
    </source>
</evidence>
<evidence type="ECO:0000256" key="5">
    <source>
        <dbReference type="ARBA" id="ARBA00022989"/>
    </source>
</evidence>
<dbReference type="SMART" id="SM00150">
    <property type="entry name" value="SPEC"/>
    <property type="match status" value="4"/>
</dbReference>
<evidence type="ECO:0000256" key="6">
    <source>
        <dbReference type="ARBA" id="ARBA00023136"/>
    </source>
</evidence>
<evidence type="ECO:0000256" key="8">
    <source>
        <dbReference type="ARBA" id="ARBA00046312"/>
    </source>
</evidence>
<dbReference type="Gene3D" id="1.20.58.60">
    <property type="match status" value="4"/>
</dbReference>
<dbReference type="GO" id="GO:0005640">
    <property type="term" value="C:nuclear outer membrane"/>
    <property type="evidence" value="ECO:0007669"/>
    <property type="project" value="UniProtKB-SubCell"/>
</dbReference>
<dbReference type="FunFam" id="1.20.58.60:FF:000157">
    <property type="entry name" value="Nesprin-1 isoform 1"/>
    <property type="match status" value="1"/>
</dbReference>
<dbReference type="InterPro" id="IPR012315">
    <property type="entry name" value="KASH"/>
</dbReference>
<evidence type="ECO:0000256" key="9">
    <source>
        <dbReference type="PROSITE-ProRule" id="PRU00385"/>
    </source>
</evidence>
<feature type="region of interest" description="Disordered" evidence="10">
    <location>
        <begin position="745"/>
        <end position="770"/>
    </location>
</feature>
<dbReference type="Pfam" id="PF25035">
    <property type="entry name" value="SYNE1"/>
    <property type="match status" value="1"/>
</dbReference>
<dbReference type="Pfam" id="PF00435">
    <property type="entry name" value="Spectrin"/>
    <property type="match status" value="2"/>
</dbReference>
<dbReference type="AlphaFoldDB" id="A0A8D0D7S3"/>
<proteinExistence type="inferred from homology"/>
<dbReference type="GeneTree" id="ENSGT00940000154656"/>
<evidence type="ECO:0000313" key="12">
    <source>
        <dbReference type="Ensembl" id="ENSSLUP00000039477.1"/>
    </source>
</evidence>
<dbReference type="Ensembl" id="ENSSLUT00000040765.1">
    <property type="protein sequence ID" value="ENSSLUP00000039477.1"/>
    <property type="gene ID" value="ENSSLUG00000017678.1"/>
</dbReference>
<feature type="topological domain" description="Cytoplasmic" evidence="9">
    <location>
        <begin position="1"/>
        <end position="781"/>
    </location>
</feature>
<dbReference type="SMART" id="SM01249">
    <property type="entry name" value="KASH"/>
    <property type="match status" value="1"/>
</dbReference>
<evidence type="ECO:0000256" key="4">
    <source>
        <dbReference type="ARBA" id="ARBA00022737"/>
    </source>
</evidence>
<dbReference type="Proteomes" id="UP000694568">
    <property type="component" value="Unplaced"/>
</dbReference>
<feature type="topological domain" description="Perinuclear space" evidence="9">
    <location>
        <begin position="803"/>
        <end position="832"/>
    </location>
</feature>
<dbReference type="SUPFAM" id="SSF46966">
    <property type="entry name" value="Spectrin repeat"/>
    <property type="match status" value="3"/>
</dbReference>
<evidence type="ECO:0000256" key="3">
    <source>
        <dbReference type="ARBA" id="ARBA00022692"/>
    </source>
</evidence>
<keyword evidence="4" id="KW-0677">Repeat</keyword>
<evidence type="ECO:0000313" key="13">
    <source>
        <dbReference type="Proteomes" id="UP000694568"/>
    </source>
</evidence>
<keyword evidence="2" id="KW-0597">Phosphoprotein</keyword>
<dbReference type="PANTHER" id="PTHR14514">
    <property type="entry name" value="PKA ANCHORING PROTEIN"/>
    <property type="match status" value="1"/>
</dbReference>
<feature type="domain" description="KASH" evidence="11">
    <location>
        <begin position="773"/>
        <end position="832"/>
    </location>
</feature>
<dbReference type="PROSITE" id="PS51049">
    <property type="entry name" value="KASH"/>
    <property type="match status" value="1"/>
</dbReference>
<dbReference type="PANTHER" id="PTHR14514:SF4">
    <property type="entry name" value="NESPRIN-2"/>
    <property type="match status" value="1"/>
</dbReference>
<comment type="subcellular location">
    <subcellularLocation>
        <location evidence="8">Nucleus outer membrane</location>
        <topology evidence="8">Single-pass type IV membrane protein</topology>
    </subcellularLocation>
</comment>
<keyword evidence="6 9" id="KW-0472">Membrane</keyword>
<keyword evidence="5" id="KW-1133">Transmembrane helix</keyword>
<reference evidence="12" key="1">
    <citation type="submission" date="2025-08" db="UniProtKB">
        <authorList>
            <consortium name="Ensembl"/>
        </authorList>
    </citation>
    <scope>IDENTIFICATION</scope>
</reference>
<sequence length="832" mass="95958">MRNFYPIKIISGPICRCYLVRKLKETLVTVQQLDKNMSNLRTWLSCIEAELAKPLVYNVCHSDEIQKKLAEQQDLQRDIEQHTESVASVLTLCDILLHDADACGSDSENDSIQQTTRSLDRRWRNICAMSMERRMRIEETWRLWCKFLDDFSRFEDWLKTAELTAASPDSADALYTSAKEELKKFEAFQRQVHERLTQLELVNKQYRRLARENRTDAASKLKVTVHEGNQRWDVLQKRVASVLRRLKHFTSQREDFEGTREGILVWLTEMDLQLTNVEHFSESDVEDKMRQLNGFQQEITLNTNKIDALIVFGENLIQKSAPLDAVLIEDELEELHSYCQEVFGRVARFHHRLVHRRPLQQDSSDENLRLKELSNLDDSPDLTNGTSWGEVRKKEEEAEGPAAGLQVMCHLLAPPLERSGRETPISVDSIPLEWDHTVDVGGSSSHEDDEQATFFSALSGDNSCLSQNIFLTWFCMFSCRGLQCFSAKLMSECSGSISNVKRVQRILNDEEEPEDPGLTSTFINRVSAGVIERWELRRFNDETDVKRDLEQWQKLNSDLYSVTSWLGRVLPELERLQQIAPPTGIRDIEANIGKLKEMQKTFNSYKCLMISANLSSRHFTPGDAAELHEALGSANQSWQQACSGLESWERRLHQALMQCQVRRHGETWNLHLEALREELRSRRHRISSLRDIGSRLMPEDAGEEEDEAEEKVRVVACKLQLLLRRVATDLRTLRGRLVGPSFDHGPLEKDLYSSPPSPPPSREERHRSSPQRETFFRRVLRAAFPLHLLFFTLLLLTGLLPMSEDHRSCTLSNNLARSFYPTLRYIDGPPPT</sequence>
<reference evidence="12" key="2">
    <citation type="submission" date="2025-09" db="UniProtKB">
        <authorList>
            <consortium name="Ensembl"/>
        </authorList>
    </citation>
    <scope>IDENTIFICATION</scope>
</reference>
<name>A0A8D0D7S3_SANLU</name>
<dbReference type="Pfam" id="PF10541">
    <property type="entry name" value="KASH"/>
    <property type="match status" value="1"/>
</dbReference>
<keyword evidence="7" id="KW-0539">Nucleus</keyword>
<evidence type="ECO:0000259" key="11">
    <source>
        <dbReference type="PROSITE" id="PS51049"/>
    </source>
</evidence>
<organism evidence="12 13">
    <name type="scientific">Sander lucioperca</name>
    <name type="common">Pike-perch</name>
    <name type="synonym">Perca lucioperca</name>
    <dbReference type="NCBI Taxonomy" id="283035"/>
    <lineage>
        <taxon>Eukaryota</taxon>
        <taxon>Metazoa</taxon>
        <taxon>Chordata</taxon>
        <taxon>Craniata</taxon>
        <taxon>Vertebrata</taxon>
        <taxon>Euteleostomi</taxon>
        <taxon>Actinopterygii</taxon>
        <taxon>Neopterygii</taxon>
        <taxon>Teleostei</taxon>
        <taxon>Neoteleostei</taxon>
        <taxon>Acanthomorphata</taxon>
        <taxon>Eupercaria</taxon>
        <taxon>Perciformes</taxon>
        <taxon>Percoidei</taxon>
        <taxon>Percidae</taxon>
        <taxon>Luciopercinae</taxon>
        <taxon>Sander</taxon>
    </lineage>
</organism>
<feature type="region of interest" description="Disordered" evidence="10">
    <location>
        <begin position="372"/>
        <end position="400"/>
    </location>
</feature>
<evidence type="ECO:0000256" key="7">
    <source>
        <dbReference type="ARBA" id="ARBA00023242"/>
    </source>
</evidence>
<evidence type="ECO:0000256" key="2">
    <source>
        <dbReference type="ARBA" id="ARBA00022553"/>
    </source>
</evidence>
<evidence type="ECO:0000256" key="1">
    <source>
        <dbReference type="ARBA" id="ARBA00008619"/>
    </source>
</evidence>
<keyword evidence="3 9" id="KW-0812">Transmembrane</keyword>
<dbReference type="CDD" id="cd00176">
    <property type="entry name" value="SPEC"/>
    <property type="match status" value="2"/>
</dbReference>
<protein>
    <submittedName>
        <fullName evidence="12">Spectrin repeat containing, nuclear envelope 2b</fullName>
    </submittedName>
</protein>
<dbReference type="InterPro" id="IPR056887">
    <property type="entry name" value="SYNE1/2_dom"/>
</dbReference>
<comment type="similarity">
    <text evidence="1">Belongs to the nesprin family.</text>
</comment>